<dbReference type="OrthoDB" id="1434354at2759"/>
<protein>
    <submittedName>
        <fullName evidence="2">Sec14 cytosolic factor</fullName>
    </submittedName>
</protein>
<organism evidence="2 3">
    <name type="scientific">Nannochloropsis gaditana</name>
    <dbReference type="NCBI Taxonomy" id="72520"/>
    <lineage>
        <taxon>Eukaryota</taxon>
        <taxon>Sar</taxon>
        <taxon>Stramenopiles</taxon>
        <taxon>Ochrophyta</taxon>
        <taxon>Eustigmatophyceae</taxon>
        <taxon>Eustigmatales</taxon>
        <taxon>Monodopsidaceae</taxon>
        <taxon>Nannochloropsis</taxon>
    </lineage>
</organism>
<gene>
    <name evidence="2" type="ORF">Naga_100007g111</name>
</gene>
<dbReference type="CDD" id="cd00170">
    <property type="entry name" value="SEC14"/>
    <property type="match status" value="1"/>
</dbReference>
<evidence type="ECO:0000313" key="2">
    <source>
        <dbReference type="EMBL" id="EWM29171.1"/>
    </source>
</evidence>
<dbReference type="PANTHER" id="PTHR45657">
    <property type="entry name" value="CRAL-TRIO DOMAIN-CONTAINING PROTEIN YKL091C-RELATED"/>
    <property type="match status" value="1"/>
</dbReference>
<comment type="caution">
    <text evidence="2">The sequence shown here is derived from an EMBL/GenBank/DDBJ whole genome shotgun (WGS) entry which is preliminary data.</text>
</comment>
<evidence type="ECO:0000259" key="1">
    <source>
        <dbReference type="PROSITE" id="PS50191"/>
    </source>
</evidence>
<feature type="domain" description="CRAL-TRIO" evidence="1">
    <location>
        <begin position="133"/>
        <end position="300"/>
    </location>
</feature>
<keyword evidence="3" id="KW-1185">Reference proteome</keyword>
<evidence type="ECO:0000313" key="3">
    <source>
        <dbReference type="Proteomes" id="UP000019335"/>
    </source>
</evidence>
<dbReference type="PANTHER" id="PTHR45657:SF1">
    <property type="entry name" value="CRAL-TRIO DOMAIN-CONTAINING PROTEIN YKL091C-RELATED"/>
    <property type="match status" value="1"/>
</dbReference>
<dbReference type="SUPFAM" id="SSF52087">
    <property type="entry name" value="CRAL/TRIO domain"/>
    <property type="match status" value="1"/>
</dbReference>
<sequence>MERQRDILECQYNQEKFRERGQQADQQSALVDATQSIDVVPSYVGGRQPLPEELQLMAEFQRVLDSANVILPRNFWEANYHESRCSLFWRFLVANDGHVIRAKNQLARDVAWRDEIRLKDLQNMARKDVVGIEDAFFIRHYPCLCLGFEDGSENYSPVVYRRLTHLNTKVLAEKGVTVEKMIKHELWQYEKDCRLLFEHPESFPPRQLKVIIDISGMTWAQCTKDLISILSGFSSFSKVHHPERLQKLYIIGAPKPFSFVWNTIVSRIIPERTRNKIMILHSIQGNTWLEKWMKMCPSLE</sequence>
<name>W7U8M9_9STRA</name>
<dbReference type="InterPro" id="IPR036865">
    <property type="entry name" value="CRAL-TRIO_dom_sf"/>
</dbReference>
<dbReference type="PROSITE" id="PS50191">
    <property type="entry name" value="CRAL_TRIO"/>
    <property type="match status" value="1"/>
</dbReference>
<dbReference type="Gene3D" id="3.40.525.10">
    <property type="entry name" value="CRAL-TRIO lipid binding domain"/>
    <property type="match status" value="1"/>
</dbReference>
<proteinExistence type="predicted"/>
<accession>W7U8M9</accession>
<dbReference type="Pfam" id="PF00650">
    <property type="entry name" value="CRAL_TRIO"/>
    <property type="match status" value="1"/>
</dbReference>
<dbReference type="EMBL" id="AZIL01000177">
    <property type="protein sequence ID" value="EWM29171.1"/>
    <property type="molecule type" value="Genomic_DNA"/>
</dbReference>
<dbReference type="Proteomes" id="UP000019335">
    <property type="component" value="Chromosome 3"/>
</dbReference>
<dbReference type="AlphaFoldDB" id="W7U8M9"/>
<reference evidence="2 3" key="1">
    <citation type="journal article" date="2014" name="Mol. Plant">
        <title>Chromosome Scale Genome Assembly and Transcriptome Profiling of Nannochloropsis gaditana in Nitrogen Depletion.</title>
        <authorList>
            <person name="Corteggiani Carpinelli E."/>
            <person name="Telatin A."/>
            <person name="Vitulo N."/>
            <person name="Forcato C."/>
            <person name="D'Angelo M."/>
            <person name="Schiavon R."/>
            <person name="Vezzi A."/>
            <person name="Giacometti G.M."/>
            <person name="Morosinotto T."/>
            <person name="Valle G."/>
        </authorList>
    </citation>
    <scope>NUCLEOTIDE SEQUENCE [LARGE SCALE GENOMIC DNA]</scope>
    <source>
        <strain evidence="2 3">B-31</strain>
    </source>
</reference>
<dbReference type="InterPro" id="IPR051026">
    <property type="entry name" value="PI/PC_transfer"/>
</dbReference>
<dbReference type="InterPro" id="IPR001251">
    <property type="entry name" value="CRAL-TRIO_dom"/>
</dbReference>